<reference evidence="1" key="1">
    <citation type="journal article" date="2019" name="Sci. Rep.">
        <title>Draft genome of Tanacetum cinerariifolium, the natural source of mosquito coil.</title>
        <authorList>
            <person name="Yamashiro T."/>
            <person name="Shiraishi A."/>
            <person name="Satake H."/>
            <person name="Nakayama K."/>
        </authorList>
    </citation>
    <scope>NUCLEOTIDE SEQUENCE</scope>
</reference>
<accession>A0A6L2MVC6</accession>
<dbReference type="AlphaFoldDB" id="A0A6L2MVC6"/>
<gene>
    <name evidence="1" type="ORF">Tci_049821</name>
</gene>
<sequence length="302" mass="34122">MVVVLCACGGDDDDEVVFVVVVEMILMVGCSCWYGGGGGSDGCWWPTWVGQWFKGGVVGDVVGSVCGDGAWRDGVVMRGGSGLAVGRRSLAEKREEKEREARVLVGRMRRCTDYDRRSVVVDEKCGYRFSSKNYVRKFIRALHPKCHAKVTAIKESKDLTSLSLDELIGNSKVYEVIIKKDSEIVKGKREQSRSLALEAKKESSDEENLTSESEDEECAMAVRDFKFFFKRRDVKIQIISSENIRSHQETKTKGLLLEDLGTIAVKMWKSRLKTKRVLWLKHLIRMYGIRVTKVLKHVLELS</sequence>
<protein>
    <submittedName>
        <fullName evidence="1">UBN2 domain-containing protein</fullName>
    </submittedName>
</protein>
<proteinExistence type="predicted"/>
<dbReference type="EMBL" id="BKCJ010007554">
    <property type="protein sequence ID" value="GEU77843.1"/>
    <property type="molecule type" value="Genomic_DNA"/>
</dbReference>
<name>A0A6L2MVC6_TANCI</name>
<organism evidence="1">
    <name type="scientific">Tanacetum cinerariifolium</name>
    <name type="common">Dalmatian daisy</name>
    <name type="synonym">Chrysanthemum cinerariifolium</name>
    <dbReference type="NCBI Taxonomy" id="118510"/>
    <lineage>
        <taxon>Eukaryota</taxon>
        <taxon>Viridiplantae</taxon>
        <taxon>Streptophyta</taxon>
        <taxon>Embryophyta</taxon>
        <taxon>Tracheophyta</taxon>
        <taxon>Spermatophyta</taxon>
        <taxon>Magnoliopsida</taxon>
        <taxon>eudicotyledons</taxon>
        <taxon>Gunneridae</taxon>
        <taxon>Pentapetalae</taxon>
        <taxon>asterids</taxon>
        <taxon>campanulids</taxon>
        <taxon>Asterales</taxon>
        <taxon>Asteraceae</taxon>
        <taxon>Asteroideae</taxon>
        <taxon>Anthemideae</taxon>
        <taxon>Anthemidinae</taxon>
        <taxon>Tanacetum</taxon>
    </lineage>
</organism>
<comment type="caution">
    <text evidence="1">The sequence shown here is derived from an EMBL/GenBank/DDBJ whole genome shotgun (WGS) entry which is preliminary data.</text>
</comment>
<evidence type="ECO:0000313" key="1">
    <source>
        <dbReference type="EMBL" id="GEU77843.1"/>
    </source>
</evidence>